<dbReference type="Gene3D" id="3.30.350.10">
    <property type="entry name" value="Subtilisin inhibitor-like"/>
    <property type="match status" value="1"/>
</dbReference>
<dbReference type="EMBL" id="JAVRES010000045">
    <property type="protein sequence ID" value="MDT0440393.1"/>
    <property type="molecule type" value="Genomic_DNA"/>
</dbReference>
<keyword evidence="5 8" id="KW-0646">Protease inhibitor</keyword>
<accession>A0ABD5F0C1</accession>
<dbReference type="SUPFAM" id="SSF55399">
    <property type="entry name" value="Subtilisin inhibitor"/>
    <property type="match status" value="1"/>
</dbReference>
<sequence length="145" mass="15002">MNTFPVPGALLAATALLLACAAPADAGPTARAGGDHLYLTVTKGDAHSSDTRGTLLSCDPPQGHARAAEACAQLRAVKGDIDAVPDRHLYCSTLYAPVTADARGRWNGRPVNYRRTFSNACLLAARTGAVFALDGLPGSRRTAAT</sequence>
<evidence type="ECO:0000256" key="5">
    <source>
        <dbReference type="ARBA" id="ARBA00022690"/>
    </source>
</evidence>
<evidence type="ECO:0000256" key="6">
    <source>
        <dbReference type="ARBA" id="ARBA00022900"/>
    </source>
</evidence>
<comment type="subcellular location">
    <subcellularLocation>
        <location evidence="1">Secreted</location>
    </subcellularLocation>
</comment>
<comment type="caution">
    <text evidence="11">The sequence shown here is derived from an EMBL/GenBank/DDBJ whole genome shotgun (WGS) entry which is preliminary data.</text>
</comment>
<protein>
    <submittedName>
        <fullName evidence="11">SSI family serine proteinase inhibitor</fullName>
    </submittedName>
</protein>
<keyword evidence="9" id="KW-0732">Signal</keyword>
<dbReference type="GO" id="GO:0004867">
    <property type="term" value="F:serine-type endopeptidase inhibitor activity"/>
    <property type="evidence" value="ECO:0007669"/>
    <property type="project" value="UniProtKB-KW"/>
</dbReference>
<evidence type="ECO:0000256" key="2">
    <source>
        <dbReference type="ARBA" id="ARBA00010472"/>
    </source>
</evidence>
<dbReference type="PROSITE" id="PS00999">
    <property type="entry name" value="SSI"/>
    <property type="match status" value="1"/>
</dbReference>
<dbReference type="Proteomes" id="UP001183535">
    <property type="component" value="Unassembled WGS sequence"/>
</dbReference>
<dbReference type="AlphaFoldDB" id="A0ABD5F0C1"/>
<evidence type="ECO:0000256" key="1">
    <source>
        <dbReference type="ARBA" id="ARBA00004613"/>
    </source>
</evidence>
<proteinExistence type="inferred from homology"/>
<feature type="chain" id="PRO_5044810882" evidence="9">
    <location>
        <begin position="27"/>
        <end position="145"/>
    </location>
</feature>
<evidence type="ECO:0000256" key="9">
    <source>
        <dbReference type="SAM" id="SignalP"/>
    </source>
</evidence>
<evidence type="ECO:0000313" key="11">
    <source>
        <dbReference type="EMBL" id="MDT0440393.1"/>
    </source>
</evidence>
<dbReference type="InterPro" id="IPR000691">
    <property type="entry name" value="Prot_inh_I16_SSI"/>
</dbReference>
<evidence type="ECO:0000313" key="12">
    <source>
        <dbReference type="Proteomes" id="UP001183535"/>
    </source>
</evidence>
<dbReference type="GO" id="GO:0005576">
    <property type="term" value="C:extracellular region"/>
    <property type="evidence" value="ECO:0007669"/>
    <property type="project" value="UniProtKB-SubCell"/>
</dbReference>
<feature type="signal peptide" evidence="9">
    <location>
        <begin position="1"/>
        <end position="26"/>
    </location>
</feature>
<dbReference type="InterPro" id="IPR023549">
    <property type="entry name" value="Subtilisin_inhibitor"/>
</dbReference>
<keyword evidence="4" id="KW-0964">Secreted</keyword>
<gene>
    <name evidence="11" type="ORF">RM877_37740</name>
</gene>
<evidence type="ECO:0000256" key="4">
    <source>
        <dbReference type="ARBA" id="ARBA00022525"/>
    </source>
</evidence>
<evidence type="ECO:0000256" key="8">
    <source>
        <dbReference type="RuleBase" id="RU003471"/>
    </source>
</evidence>
<comment type="subunit">
    <text evidence="3">Homodimer.</text>
</comment>
<dbReference type="PRINTS" id="PR00294">
    <property type="entry name" value="SSBTLNINHBTR"/>
</dbReference>
<keyword evidence="12" id="KW-1185">Reference proteome</keyword>
<keyword evidence="7" id="KW-1015">Disulfide bond</keyword>
<feature type="domain" description="Subtilisin inhibitor" evidence="10">
    <location>
        <begin position="36"/>
        <end position="119"/>
    </location>
</feature>
<dbReference type="Pfam" id="PF00720">
    <property type="entry name" value="SSI"/>
    <property type="match status" value="1"/>
</dbReference>
<evidence type="ECO:0000259" key="10">
    <source>
        <dbReference type="Pfam" id="PF00720"/>
    </source>
</evidence>
<dbReference type="RefSeq" id="WP_093823569.1">
    <property type="nucleotide sequence ID" value="NZ_JAVRES010000045.1"/>
</dbReference>
<reference evidence="12" key="1">
    <citation type="submission" date="2023-07" db="EMBL/GenBank/DDBJ databases">
        <title>30 novel species of actinomycetes from the DSMZ collection.</title>
        <authorList>
            <person name="Nouioui I."/>
        </authorList>
    </citation>
    <scope>NUCLEOTIDE SEQUENCE [LARGE SCALE GENOMIC DNA]</scope>
    <source>
        <strain evidence="12">DSM 41981</strain>
    </source>
</reference>
<evidence type="ECO:0000256" key="7">
    <source>
        <dbReference type="ARBA" id="ARBA00023157"/>
    </source>
</evidence>
<organism evidence="11 12">
    <name type="scientific">Streptomyces doudnae</name>
    <dbReference type="NCBI Taxonomy" id="3075536"/>
    <lineage>
        <taxon>Bacteria</taxon>
        <taxon>Bacillati</taxon>
        <taxon>Actinomycetota</taxon>
        <taxon>Actinomycetes</taxon>
        <taxon>Kitasatosporales</taxon>
        <taxon>Streptomycetaceae</taxon>
        <taxon>Streptomyces</taxon>
    </lineage>
</organism>
<dbReference type="InterPro" id="IPR020054">
    <property type="entry name" value="Prot_inh_SSI_I16_CS"/>
</dbReference>
<name>A0ABD5F0C1_9ACTN</name>
<comment type="similarity">
    <text evidence="2 8">Belongs to the protease inhibitor I16 (SSI) family.</text>
</comment>
<dbReference type="InterPro" id="IPR036819">
    <property type="entry name" value="Subtilisin_inhibitor-like_sf"/>
</dbReference>
<evidence type="ECO:0000256" key="3">
    <source>
        <dbReference type="ARBA" id="ARBA00011738"/>
    </source>
</evidence>
<keyword evidence="6 8" id="KW-0722">Serine protease inhibitor</keyword>